<sequence length="35" mass="3824">MEMLISNEANDSILFKVLISLCSSCLCGDLLNYLG</sequence>
<dbReference type="KEGG" id="nhl:Nhal_1794"/>
<dbReference type="AlphaFoldDB" id="D5C323"/>
<dbReference type="Proteomes" id="UP000001844">
    <property type="component" value="Chromosome"/>
</dbReference>
<keyword evidence="2" id="KW-1185">Reference proteome</keyword>
<organism evidence="1 2">
    <name type="scientific">Nitrosococcus halophilus (strain Nc4)</name>
    <dbReference type="NCBI Taxonomy" id="472759"/>
    <lineage>
        <taxon>Bacteria</taxon>
        <taxon>Pseudomonadati</taxon>
        <taxon>Pseudomonadota</taxon>
        <taxon>Gammaproteobacteria</taxon>
        <taxon>Chromatiales</taxon>
        <taxon>Chromatiaceae</taxon>
        <taxon>Nitrosococcus</taxon>
    </lineage>
</organism>
<dbReference type="HOGENOM" id="CLU_220626_0_0_6"/>
<name>D5C323_NITHN</name>
<proteinExistence type="predicted"/>
<protein>
    <submittedName>
        <fullName evidence="1">Uncharacterized protein</fullName>
    </submittedName>
</protein>
<evidence type="ECO:0000313" key="1">
    <source>
        <dbReference type="EMBL" id="ADE14915.1"/>
    </source>
</evidence>
<accession>D5C323</accession>
<reference evidence="2" key="1">
    <citation type="submission" date="2010-04" db="EMBL/GenBank/DDBJ databases">
        <title>Complete genome sequence of Nitrosococcus halophilus Nc4, a salt-adapted, aerobic obligate ammonia-oxidizing sulfur purple bacterium.</title>
        <authorList>
            <consortium name="US DOE Joint Genome Institute"/>
            <person name="Campbell M.A."/>
            <person name="Malfatti S.A."/>
            <person name="Chain P.S.G."/>
            <person name="Heidelberg J.F."/>
            <person name="Ward B.B."/>
            <person name="Klotz M.G."/>
        </authorList>
    </citation>
    <scope>NUCLEOTIDE SEQUENCE [LARGE SCALE GENOMIC DNA]</scope>
    <source>
        <strain evidence="2">Nc4</strain>
    </source>
</reference>
<dbReference type="EMBL" id="CP001798">
    <property type="protein sequence ID" value="ADE14915.1"/>
    <property type="molecule type" value="Genomic_DNA"/>
</dbReference>
<dbReference type="STRING" id="472759.Nhal_1794"/>
<gene>
    <name evidence="1" type="ordered locus">Nhal_1794</name>
</gene>
<evidence type="ECO:0000313" key="2">
    <source>
        <dbReference type="Proteomes" id="UP000001844"/>
    </source>
</evidence>